<organism evidence="2 3">
    <name type="scientific">Ophiocordyceps australis</name>
    <dbReference type="NCBI Taxonomy" id="1399860"/>
    <lineage>
        <taxon>Eukaryota</taxon>
        <taxon>Fungi</taxon>
        <taxon>Dikarya</taxon>
        <taxon>Ascomycota</taxon>
        <taxon>Pezizomycotina</taxon>
        <taxon>Sordariomycetes</taxon>
        <taxon>Hypocreomycetidae</taxon>
        <taxon>Hypocreales</taxon>
        <taxon>Ophiocordycipitaceae</taxon>
        <taxon>Ophiocordyceps</taxon>
    </lineage>
</organism>
<feature type="compositionally biased region" description="Basic and acidic residues" evidence="1">
    <location>
        <begin position="78"/>
        <end position="88"/>
    </location>
</feature>
<proteinExistence type="predicted"/>
<evidence type="ECO:0000256" key="1">
    <source>
        <dbReference type="SAM" id="MobiDB-lite"/>
    </source>
</evidence>
<feature type="region of interest" description="Disordered" evidence="1">
    <location>
        <begin position="1"/>
        <end position="95"/>
    </location>
</feature>
<protein>
    <submittedName>
        <fullName evidence="2">Uncharacterized protein</fullName>
    </submittedName>
</protein>
<accession>A0A2C5XU89</accession>
<feature type="compositionally biased region" description="Basic and acidic residues" evidence="1">
    <location>
        <begin position="57"/>
        <end position="70"/>
    </location>
</feature>
<feature type="compositionally biased region" description="Basic and acidic residues" evidence="1">
    <location>
        <begin position="23"/>
        <end position="32"/>
    </location>
</feature>
<evidence type="ECO:0000313" key="2">
    <source>
        <dbReference type="EMBL" id="PHH58650.1"/>
    </source>
</evidence>
<reference evidence="2 3" key="1">
    <citation type="submission" date="2017-06" db="EMBL/GenBank/DDBJ databases">
        <title>Ant-infecting Ophiocordyceps genomes reveal a high diversity of potential behavioral manipulation genes and a possible major role for enterotoxins.</title>
        <authorList>
            <person name="De Bekker C."/>
            <person name="Evans H.C."/>
            <person name="Brachmann A."/>
            <person name="Hughes D.P."/>
        </authorList>
    </citation>
    <scope>NUCLEOTIDE SEQUENCE [LARGE SCALE GENOMIC DNA]</scope>
    <source>
        <strain evidence="2 3">1348a</strain>
    </source>
</reference>
<gene>
    <name evidence="2" type="ORF">CDD82_2799</name>
</gene>
<sequence length="95" mass="10777">MYASSPKSRPPPIPPRGVQKPWPHKDQHEPWHHQSPADVSPAQQQGKSPKASPKETGFYEHGGRLFDTNHRAVPNFREALDDSKDPNSRWRSSGF</sequence>
<name>A0A2C5XU89_9HYPO</name>
<dbReference type="EMBL" id="NJEU01002069">
    <property type="protein sequence ID" value="PHH58650.1"/>
    <property type="molecule type" value="Genomic_DNA"/>
</dbReference>
<comment type="caution">
    <text evidence="2">The sequence shown here is derived from an EMBL/GenBank/DDBJ whole genome shotgun (WGS) entry which is preliminary data.</text>
</comment>
<dbReference type="Proteomes" id="UP000224854">
    <property type="component" value="Unassembled WGS sequence"/>
</dbReference>
<evidence type="ECO:0000313" key="3">
    <source>
        <dbReference type="Proteomes" id="UP000224854"/>
    </source>
</evidence>
<keyword evidence="3" id="KW-1185">Reference proteome</keyword>
<dbReference type="AlphaFoldDB" id="A0A2C5XU89"/>